<dbReference type="GO" id="GO:0006950">
    <property type="term" value="P:response to stress"/>
    <property type="evidence" value="ECO:0007669"/>
    <property type="project" value="UniProtKB-ARBA"/>
</dbReference>
<dbReference type="GO" id="GO:0016209">
    <property type="term" value="F:antioxidant activity"/>
    <property type="evidence" value="ECO:0007669"/>
    <property type="project" value="InterPro"/>
</dbReference>
<feature type="non-terminal residue" evidence="2">
    <location>
        <position position="1"/>
    </location>
</feature>
<dbReference type="PANTHER" id="PTHR16026">
    <property type="entry name" value="CARTILAGE ACIDIC PROTEIN 1"/>
    <property type="match status" value="1"/>
</dbReference>
<dbReference type="SUPFAM" id="SSF69318">
    <property type="entry name" value="Integrin alpha N-terminal domain"/>
    <property type="match status" value="1"/>
</dbReference>
<dbReference type="PROSITE" id="PS00194">
    <property type="entry name" value="THIOREDOXIN_1"/>
    <property type="match status" value="1"/>
</dbReference>
<dbReference type="Gene3D" id="3.40.30.10">
    <property type="entry name" value="Glutaredoxin"/>
    <property type="match status" value="1"/>
</dbReference>
<dbReference type="PROSITE" id="PS51352">
    <property type="entry name" value="THIOREDOXIN_2"/>
    <property type="match status" value="1"/>
</dbReference>
<dbReference type="InterPro" id="IPR017937">
    <property type="entry name" value="Thioredoxin_CS"/>
</dbReference>
<name>A0A382KMB8_9ZZZZ</name>
<dbReference type="CDD" id="cd02966">
    <property type="entry name" value="TlpA_like_family"/>
    <property type="match status" value="1"/>
</dbReference>
<evidence type="ECO:0000259" key="1">
    <source>
        <dbReference type="PROSITE" id="PS51352"/>
    </source>
</evidence>
<gene>
    <name evidence="2" type="ORF">METZ01_LOCUS278492</name>
</gene>
<reference evidence="2" key="1">
    <citation type="submission" date="2018-05" db="EMBL/GenBank/DDBJ databases">
        <authorList>
            <person name="Lanie J.A."/>
            <person name="Ng W.-L."/>
            <person name="Kazmierczak K.M."/>
            <person name="Andrzejewski T.M."/>
            <person name="Davidsen T.M."/>
            <person name="Wayne K.J."/>
            <person name="Tettelin H."/>
            <person name="Glass J.I."/>
            <person name="Rusch D."/>
            <person name="Podicherti R."/>
            <person name="Tsui H.-C.T."/>
            <person name="Winkler M.E."/>
        </authorList>
    </citation>
    <scope>NUCLEOTIDE SEQUENCE</scope>
</reference>
<dbReference type="PROSITE" id="PS50293">
    <property type="entry name" value="TPR_REGION"/>
    <property type="match status" value="1"/>
</dbReference>
<dbReference type="InterPro" id="IPR036249">
    <property type="entry name" value="Thioredoxin-like_sf"/>
</dbReference>
<proteinExistence type="predicted"/>
<feature type="domain" description="Thioredoxin" evidence="1">
    <location>
        <begin position="213"/>
        <end position="352"/>
    </location>
</feature>
<dbReference type="InterPro" id="IPR011519">
    <property type="entry name" value="UnbV_ASPIC"/>
</dbReference>
<dbReference type="GO" id="GO:0016491">
    <property type="term" value="F:oxidoreductase activity"/>
    <property type="evidence" value="ECO:0007669"/>
    <property type="project" value="InterPro"/>
</dbReference>
<dbReference type="Pfam" id="PF07593">
    <property type="entry name" value="UnbV_ASPIC"/>
    <property type="match status" value="1"/>
</dbReference>
<feature type="non-terminal residue" evidence="2">
    <location>
        <position position="416"/>
    </location>
</feature>
<dbReference type="SUPFAM" id="SSF52833">
    <property type="entry name" value="Thioredoxin-like"/>
    <property type="match status" value="1"/>
</dbReference>
<dbReference type="SUPFAM" id="SSF48452">
    <property type="entry name" value="TPR-like"/>
    <property type="match status" value="1"/>
</dbReference>
<sequence length="416" mass="46230">FFWRQVVADAKAIEQAAAFTPVLAEERRDFRGSFSGYERDQLFYNPDGAQGSFIKSAYVFGLDYDHDGRAAAPVDIDGDGDLDLALLTLRGLRLLENYTDEESSTAQHYARVQLVGTGPNRHAVGAVVTLSAGGVTHRDYVKITEGFQTQVPFDLHFGLGGADVVEKLTVEWPSGAREEWTNLPVDRRLIVEEGTVNVSVQSLRRWAEGTRPRPIGLPSTTVEAPRLDGDSMPLAGVLPAVINFWAPWCAPCNVELPQLVNLARRYGDEISFVGVSVELEDLDSIRRTISKFDIPYSQYLANEHVMERFFGTEVEAALPSTYVFDQNGRLRRLFRGPITESALDVLLQSFRNEGVFEADLELAARSALRSLDYETAFTHYRRLADLRPGSAQTLYQLGVVALQLGNLEEALLALEQ</sequence>
<organism evidence="2">
    <name type="scientific">marine metagenome</name>
    <dbReference type="NCBI Taxonomy" id="408172"/>
    <lineage>
        <taxon>unclassified sequences</taxon>
        <taxon>metagenomes</taxon>
        <taxon>ecological metagenomes</taxon>
    </lineage>
</organism>
<accession>A0A382KMB8</accession>
<dbReference type="Pfam" id="PF00578">
    <property type="entry name" value="AhpC-TSA"/>
    <property type="match status" value="1"/>
</dbReference>
<protein>
    <recommendedName>
        <fullName evidence="1">Thioredoxin domain-containing protein</fullName>
    </recommendedName>
</protein>
<dbReference type="InterPro" id="IPR011990">
    <property type="entry name" value="TPR-like_helical_dom_sf"/>
</dbReference>
<dbReference type="InterPro" id="IPR028994">
    <property type="entry name" value="Integrin_alpha_N"/>
</dbReference>
<dbReference type="InterPro" id="IPR027039">
    <property type="entry name" value="Crtac1"/>
</dbReference>
<dbReference type="InterPro" id="IPR000866">
    <property type="entry name" value="AhpC/TSA"/>
</dbReference>
<dbReference type="AlphaFoldDB" id="A0A382KMB8"/>
<dbReference type="Gene3D" id="1.25.40.10">
    <property type="entry name" value="Tetratricopeptide repeat domain"/>
    <property type="match status" value="1"/>
</dbReference>
<dbReference type="EMBL" id="UINC01081613">
    <property type="protein sequence ID" value="SVC25638.1"/>
    <property type="molecule type" value="Genomic_DNA"/>
</dbReference>
<dbReference type="PANTHER" id="PTHR16026:SF0">
    <property type="entry name" value="CARTILAGE ACIDIC PROTEIN 1"/>
    <property type="match status" value="1"/>
</dbReference>
<evidence type="ECO:0000313" key="2">
    <source>
        <dbReference type="EMBL" id="SVC25638.1"/>
    </source>
</evidence>
<dbReference type="InterPro" id="IPR013766">
    <property type="entry name" value="Thioredoxin_domain"/>
</dbReference>